<dbReference type="PANTHER" id="PTHR11439:SF483">
    <property type="entry name" value="PEPTIDE SYNTHASE GLIP-LIKE, PUTATIVE (AFU_ORTHOLOGUE AFUA_3G12920)-RELATED"/>
    <property type="match status" value="1"/>
</dbReference>
<keyword evidence="1" id="KW-1185">Reference proteome</keyword>
<protein>
    <submittedName>
        <fullName evidence="2">Uncharacterized protein LOC120282189</fullName>
    </submittedName>
</protein>
<name>A0AB40CXQ2_DIOCR</name>
<evidence type="ECO:0000313" key="2">
    <source>
        <dbReference type="RefSeq" id="XP_039144881.1"/>
    </source>
</evidence>
<dbReference type="PANTHER" id="PTHR11439">
    <property type="entry name" value="GAG-POL-RELATED RETROTRANSPOSON"/>
    <property type="match status" value="1"/>
</dbReference>
<dbReference type="GeneID" id="120282189"/>
<proteinExistence type="predicted"/>
<accession>A0AB40CXQ2</accession>
<dbReference type="Proteomes" id="UP001515500">
    <property type="component" value="Chromosome 18"/>
</dbReference>
<dbReference type="AlphaFoldDB" id="A0AB40CXQ2"/>
<dbReference type="CDD" id="cd09272">
    <property type="entry name" value="RNase_HI_RT_Ty1"/>
    <property type="match status" value="1"/>
</dbReference>
<dbReference type="RefSeq" id="XP_039144881.1">
    <property type="nucleotide sequence ID" value="XM_039288947.1"/>
</dbReference>
<evidence type="ECO:0000313" key="1">
    <source>
        <dbReference type="Proteomes" id="UP001515500"/>
    </source>
</evidence>
<gene>
    <name evidence="2" type="primary">LOC120282189</name>
</gene>
<reference evidence="2" key="1">
    <citation type="submission" date="2025-08" db="UniProtKB">
        <authorList>
            <consortium name="RefSeq"/>
        </authorList>
    </citation>
    <scope>IDENTIFICATION</scope>
</reference>
<sequence>MTEELDFLQRIYTWDLVPLHLVLFLSAVDWSIESRLEPLVVLSATKHVLLLVVLVRIRCDNAFLYGDLSESIYMILPPGFSHPSQHVCHLRRAIYGSNRLLVPSLSGFAMCDDVDIVLSLKQQLHTEFQMKDLSPLCYFLGLERLSSSDGELLPDPTHYRALIGALVYLTITWLDIAYDVHVLSQLCAYYDDDWILMDFGVSISVPTHIYCDNQSAIKIAANPIFHECTKYLEIALHFVYHRYLAGSILLPYVVSTQKLTDLFTKAHTVSRFKFLVDKLLVYDPS</sequence>
<organism evidence="1 2">
    <name type="scientific">Dioscorea cayennensis subsp. rotundata</name>
    <name type="common">White Guinea yam</name>
    <name type="synonym">Dioscorea rotundata</name>
    <dbReference type="NCBI Taxonomy" id="55577"/>
    <lineage>
        <taxon>Eukaryota</taxon>
        <taxon>Viridiplantae</taxon>
        <taxon>Streptophyta</taxon>
        <taxon>Embryophyta</taxon>
        <taxon>Tracheophyta</taxon>
        <taxon>Spermatophyta</taxon>
        <taxon>Magnoliopsida</taxon>
        <taxon>Liliopsida</taxon>
        <taxon>Dioscoreales</taxon>
        <taxon>Dioscoreaceae</taxon>
        <taxon>Dioscorea</taxon>
    </lineage>
</organism>